<evidence type="ECO:0000256" key="5">
    <source>
        <dbReference type="SAM" id="SignalP"/>
    </source>
</evidence>
<evidence type="ECO:0000256" key="4">
    <source>
        <dbReference type="ARBA" id="ARBA00022807"/>
    </source>
</evidence>
<keyword evidence="3" id="KW-0378">Hydrolase</keyword>
<gene>
    <name evidence="7" type="ORF">JFL75_00285</name>
</gene>
<keyword evidence="4" id="KW-0788">Thiol protease</keyword>
<keyword evidence="8" id="KW-1185">Reference proteome</keyword>
<evidence type="ECO:0000259" key="6">
    <source>
        <dbReference type="PROSITE" id="PS51935"/>
    </source>
</evidence>
<proteinExistence type="inferred from homology"/>
<feature type="chain" id="PRO_5031370319" evidence="5">
    <location>
        <begin position="29"/>
        <end position="333"/>
    </location>
</feature>
<evidence type="ECO:0000256" key="2">
    <source>
        <dbReference type="ARBA" id="ARBA00022670"/>
    </source>
</evidence>
<dbReference type="PROSITE" id="PS51935">
    <property type="entry name" value="NLPC_P60"/>
    <property type="match status" value="1"/>
</dbReference>
<dbReference type="Proteomes" id="UP000595917">
    <property type="component" value="Chromosome"/>
</dbReference>
<reference evidence="7" key="1">
    <citation type="submission" date="2021-01" db="EMBL/GenBank/DDBJ databases">
        <title>Description of Breznakiella homolactica.</title>
        <authorList>
            <person name="Song Y."/>
            <person name="Brune A."/>
        </authorList>
    </citation>
    <scope>NUCLEOTIDE SEQUENCE</scope>
    <source>
        <strain evidence="7">RmG30</strain>
    </source>
</reference>
<protein>
    <submittedName>
        <fullName evidence="7">C40 family peptidase</fullName>
    </submittedName>
</protein>
<comment type="similarity">
    <text evidence="1">Belongs to the peptidase C40 family.</text>
</comment>
<evidence type="ECO:0000313" key="7">
    <source>
        <dbReference type="EMBL" id="QQO09395.1"/>
    </source>
</evidence>
<dbReference type="PANTHER" id="PTHR47053">
    <property type="entry name" value="MUREIN DD-ENDOPEPTIDASE MEPH-RELATED"/>
    <property type="match status" value="1"/>
</dbReference>
<dbReference type="InterPro" id="IPR051202">
    <property type="entry name" value="Peptidase_C40"/>
</dbReference>
<dbReference type="SUPFAM" id="SSF54001">
    <property type="entry name" value="Cysteine proteinases"/>
    <property type="match status" value="1"/>
</dbReference>
<keyword evidence="2" id="KW-0645">Protease</keyword>
<dbReference type="PANTHER" id="PTHR47053:SF1">
    <property type="entry name" value="MUREIN DD-ENDOPEPTIDASE MEPH-RELATED"/>
    <property type="match status" value="1"/>
</dbReference>
<dbReference type="GO" id="GO:0006508">
    <property type="term" value="P:proteolysis"/>
    <property type="evidence" value="ECO:0007669"/>
    <property type="project" value="UniProtKB-KW"/>
</dbReference>
<name>A0A7T8BAV2_9SPIR</name>
<feature type="domain" description="NlpC/P60" evidence="6">
    <location>
        <begin position="38"/>
        <end position="162"/>
    </location>
</feature>
<feature type="signal peptide" evidence="5">
    <location>
        <begin position="1"/>
        <end position="28"/>
    </location>
</feature>
<dbReference type="InterPro" id="IPR038765">
    <property type="entry name" value="Papain-like_cys_pep_sf"/>
</dbReference>
<evidence type="ECO:0000256" key="1">
    <source>
        <dbReference type="ARBA" id="ARBA00007074"/>
    </source>
</evidence>
<keyword evidence="5" id="KW-0732">Signal</keyword>
<dbReference type="KEGG" id="bhc:JFL75_00285"/>
<sequence>MKNIPYNLLSKPLVWVIVFLCLSGSLFAAVPLAVSSPKSVRSDVTQAAEKYKGVPYRYGGHSADGLDCSGLVYLVFRDVLDVTVPRTVKNLYTWTEPIRDEKLQPGDLVFFNTTGSVSHVGIYLGEGRFIHSASEGPKTGVIYSSLHEDYWQRTYIGAGRALTSADYLGLFLGIAAAPSWNTYNSSFADPLRGSAFQIRAAYDIPIAKRYLRVGLELRPEWDGSLGVFRMPVTLSAGLSDTFRFFIGPAFTIGDPVLESGGESRSYKGGNSWLGAIGVTWAPLTIRAADGKLSLFAEFAWQSYFPESGQEDNWSADFAAGFRVSTGLRYTWEL</sequence>
<dbReference type="AlphaFoldDB" id="A0A7T8BAV2"/>
<evidence type="ECO:0000313" key="8">
    <source>
        <dbReference type="Proteomes" id="UP000595917"/>
    </source>
</evidence>
<dbReference type="GO" id="GO:0008234">
    <property type="term" value="F:cysteine-type peptidase activity"/>
    <property type="evidence" value="ECO:0007669"/>
    <property type="project" value="UniProtKB-KW"/>
</dbReference>
<dbReference type="EMBL" id="CP067089">
    <property type="protein sequence ID" value="QQO09395.1"/>
    <property type="molecule type" value="Genomic_DNA"/>
</dbReference>
<dbReference type="Pfam" id="PF00877">
    <property type="entry name" value="NLPC_P60"/>
    <property type="match status" value="1"/>
</dbReference>
<evidence type="ECO:0000256" key="3">
    <source>
        <dbReference type="ARBA" id="ARBA00022801"/>
    </source>
</evidence>
<dbReference type="Gene3D" id="3.90.1720.10">
    <property type="entry name" value="endopeptidase domain like (from Nostoc punctiforme)"/>
    <property type="match status" value="1"/>
</dbReference>
<organism evidence="7 8">
    <name type="scientific">Breznakiella homolactica</name>
    <dbReference type="NCBI Taxonomy" id="2798577"/>
    <lineage>
        <taxon>Bacteria</taxon>
        <taxon>Pseudomonadati</taxon>
        <taxon>Spirochaetota</taxon>
        <taxon>Spirochaetia</taxon>
        <taxon>Spirochaetales</taxon>
        <taxon>Breznakiellaceae</taxon>
        <taxon>Breznakiella</taxon>
    </lineage>
</organism>
<accession>A0A7T8BAV2</accession>
<dbReference type="InterPro" id="IPR000064">
    <property type="entry name" value="NLP_P60_dom"/>
</dbReference>